<accession>A0A369VZ04</accession>
<dbReference type="EMBL" id="QQNB01000001">
    <property type="protein sequence ID" value="RDE07039.1"/>
    <property type="molecule type" value="Genomic_DNA"/>
</dbReference>
<proteinExistence type="predicted"/>
<dbReference type="Proteomes" id="UP000253918">
    <property type="component" value="Unassembled WGS sequence"/>
</dbReference>
<reference evidence="1 2" key="1">
    <citation type="submission" date="2018-07" db="EMBL/GenBank/DDBJ databases">
        <title>a novel species of Sphingomonas isolated from the rhizosphere soil of Araceae plant.</title>
        <authorList>
            <person name="Zhiyong W."/>
            <person name="Qinglan Z."/>
            <person name="Zhiwei F."/>
            <person name="Ding X."/>
            <person name="Gejiao W."/>
            <person name="Shixue Z."/>
        </authorList>
    </citation>
    <scope>NUCLEOTIDE SEQUENCE [LARGE SCALE GENOMIC DNA]</scope>
    <source>
        <strain evidence="1 2">WZY 27</strain>
    </source>
</reference>
<keyword evidence="2" id="KW-1185">Reference proteome</keyword>
<evidence type="ECO:0000313" key="2">
    <source>
        <dbReference type="Proteomes" id="UP000253918"/>
    </source>
</evidence>
<name>A0A369VZ04_9SPHN</name>
<gene>
    <name evidence="1" type="ORF">DVW87_05120</name>
</gene>
<evidence type="ECO:0000313" key="1">
    <source>
        <dbReference type="EMBL" id="RDE07039.1"/>
    </source>
</evidence>
<comment type="caution">
    <text evidence="1">The sequence shown here is derived from an EMBL/GenBank/DDBJ whole genome shotgun (WGS) entry which is preliminary data.</text>
</comment>
<sequence length="106" mass="11259">MLVGVLTLGVLTTATMVGIAAQPSAVRARPMMLVQPAMPTTAPLTAVVDLHVARAPRGKAADDLFMTSEDPLIASKRRAFAENGRNCHVIGGQRCLSRPRALLTLR</sequence>
<dbReference type="AlphaFoldDB" id="A0A369VZ04"/>
<organism evidence="1 2">
    <name type="scientific">Sphingomonas aracearum</name>
    <dbReference type="NCBI Taxonomy" id="2283317"/>
    <lineage>
        <taxon>Bacteria</taxon>
        <taxon>Pseudomonadati</taxon>
        <taxon>Pseudomonadota</taxon>
        <taxon>Alphaproteobacteria</taxon>
        <taxon>Sphingomonadales</taxon>
        <taxon>Sphingomonadaceae</taxon>
        <taxon>Sphingomonas</taxon>
    </lineage>
</organism>
<protein>
    <submittedName>
        <fullName evidence="1">Uncharacterized protein</fullName>
    </submittedName>
</protein>
<dbReference type="OrthoDB" id="7569242at2"/>
<dbReference type="RefSeq" id="WP_114686619.1">
    <property type="nucleotide sequence ID" value="NZ_QQNB01000001.1"/>
</dbReference>